<dbReference type="RefSeq" id="WP_260559569.1">
    <property type="nucleotide sequence ID" value="NZ_BAABEC010000061.1"/>
</dbReference>
<keyword evidence="3" id="KW-1185">Reference proteome</keyword>
<sequence length="145" mass="15982">MMTEQKKPRTSNRERRVWQSMWSMLAAGVLIAAVAIVVALLKSRAEGSAYSFLNGMSLGLLSTLPVGMGYLLWRAYRQMDEFAQRQQERACAFAFLLTMMVVMVAFAVASFTNTVIPLWAVYVFGMLVYTAAVVRGAVLAKGGQA</sequence>
<evidence type="ECO:0000313" key="3">
    <source>
        <dbReference type="Proteomes" id="UP001060261"/>
    </source>
</evidence>
<name>A0ABY5YG56_9DEIO</name>
<feature type="transmembrane region" description="Helical" evidence="1">
    <location>
        <begin position="93"/>
        <end position="112"/>
    </location>
</feature>
<dbReference type="Proteomes" id="UP001060261">
    <property type="component" value="Chromosome"/>
</dbReference>
<feature type="transmembrane region" description="Helical" evidence="1">
    <location>
        <begin position="53"/>
        <end position="73"/>
    </location>
</feature>
<organism evidence="2 3">
    <name type="scientific">Deinococcus rubellus</name>
    <dbReference type="NCBI Taxonomy" id="1889240"/>
    <lineage>
        <taxon>Bacteria</taxon>
        <taxon>Thermotogati</taxon>
        <taxon>Deinococcota</taxon>
        <taxon>Deinococci</taxon>
        <taxon>Deinococcales</taxon>
        <taxon>Deinococcaceae</taxon>
        <taxon>Deinococcus</taxon>
    </lineage>
</organism>
<reference evidence="2" key="1">
    <citation type="submission" date="2022-09" db="EMBL/GenBank/DDBJ databases">
        <title>genome sequence of Deinococcus rubellus.</title>
        <authorList>
            <person name="Srinivasan S."/>
        </authorList>
    </citation>
    <scope>NUCLEOTIDE SEQUENCE</scope>
    <source>
        <strain evidence="2">Ant6</strain>
    </source>
</reference>
<accession>A0ABY5YG56</accession>
<proteinExistence type="predicted"/>
<protein>
    <recommendedName>
        <fullName evidence="4">DUF2178 domain-containing protein</fullName>
    </recommendedName>
</protein>
<evidence type="ECO:0008006" key="4">
    <source>
        <dbReference type="Google" id="ProtNLM"/>
    </source>
</evidence>
<evidence type="ECO:0000313" key="2">
    <source>
        <dbReference type="EMBL" id="UWX63279.1"/>
    </source>
</evidence>
<keyword evidence="1" id="KW-1133">Transmembrane helix</keyword>
<gene>
    <name evidence="2" type="ORF">N0D28_11030</name>
</gene>
<evidence type="ECO:0000256" key="1">
    <source>
        <dbReference type="SAM" id="Phobius"/>
    </source>
</evidence>
<feature type="transmembrane region" description="Helical" evidence="1">
    <location>
        <begin position="118"/>
        <end position="140"/>
    </location>
</feature>
<keyword evidence="1" id="KW-0812">Transmembrane</keyword>
<dbReference type="EMBL" id="CP104213">
    <property type="protein sequence ID" value="UWX63279.1"/>
    <property type="molecule type" value="Genomic_DNA"/>
</dbReference>
<keyword evidence="1" id="KW-0472">Membrane</keyword>
<feature type="transmembrane region" description="Helical" evidence="1">
    <location>
        <begin position="21"/>
        <end position="41"/>
    </location>
</feature>